<evidence type="ECO:0000256" key="1">
    <source>
        <dbReference type="SAM" id="Phobius"/>
    </source>
</evidence>
<evidence type="ECO:0000313" key="3">
    <source>
        <dbReference type="Proteomes" id="UP000325466"/>
    </source>
</evidence>
<keyword evidence="1" id="KW-0812">Transmembrane</keyword>
<comment type="caution">
    <text evidence="2">The sequence shown here is derived from an EMBL/GenBank/DDBJ whole genome shotgun (WGS) entry which is preliminary data.</text>
</comment>
<keyword evidence="1" id="KW-1133">Transmembrane helix</keyword>
<gene>
    <name evidence="2" type="ORF">RAJCM14343_1544</name>
</gene>
<keyword evidence="3" id="KW-1185">Reference proteome</keyword>
<dbReference type="Proteomes" id="UP000325466">
    <property type="component" value="Unassembled WGS sequence"/>
</dbReference>
<organism evidence="2 3">
    <name type="scientific">Rhodococcus aetherivorans</name>
    <dbReference type="NCBI Taxonomy" id="191292"/>
    <lineage>
        <taxon>Bacteria</taxon>
        <taxon>Bacillati</taxon>
        <taxon>Actinomycetota</taxon>
        <taxon>Actinomycetes</taxon>
        <taxon>Mycobacteriales</taxon>
        <taxon>Nocardiaceae</taxon>
        <taxon>Rhodococcus</taxon>
    </lineage>
</organism>
<protein>
    <submittedName>
        <fullName evidence="2">Uncharacterized protein</fullName>
    </submittedName>
</protein>
<evidence type="ECO:0000313" key="2">
    <source>
        <dbReference type="EMBL" id="GES36293.1"/>
    </source>
</evidence>
<keyword evidence="1" id="KW-0472">Membrane</keyword>
<accession>A0ABQ0YIG3</accession>
<feature type="transmembrane region" description="Helical" evidence="1">
    <location>
        <begin position="20"/>
        <end position="45"/>
    </location>
</feature>
<dbReference type="EMBL" id="BLAH01000057">
    <property type="protein sequence ID" value="GES36293.1"/>
    <property type="molecule type" value="Genomic_DNA"/>
</dbReference>
<proteinExistence type="predicted"/>
<name>A0ABQ0YIG3_9NOCA</name>
<sequence length="50" mass="5174">MRNCTDARSRRSSVGSGIAAFPVVFVFLVGFFLGVVPVVAGTLAVRMASG</sequence>
<reference evidence="2 3" key="1">
    <citation type="journal article" date="2018" name="Biodegradation">
        <title>1,4-Dioxane degradation characteristics of Rhodococcus aetherivorans JCM 14343.</title>
        <authorList>
            <person name="Inoue D."/>
            <person name="Tsunoda T."/>
            <person name="Yamamoto N."/>
            <person name="Ike M."/>
            <person name="Sei K."/>
        </authorList>
    </citation>
    <scope>NUCLEOTIDE SEQUENCE [LARGE SCALE GENOMIC DNA]</scope>
    <source>
        <strain evidence="2 3">JCM 14343</strain>
    </source>
</reference>